<name>A0ABD2WT31_9HYME</name>
<dbReference type="Proteomes" id="UP001627154">
    <property type="component" value="Unassembled WGS sequence"/>
</dbReference>
<dbReference type="InterPro" id="IPR036600">
    <property type="entry name" value="PAH_sf"/>
</dbReference>
<dbReference type="InterPro" id="IPR003822">
    <property type="entry name" value="PAH"/>
</dbReference>
<dbReference type="PANTHER" id="PTHR12346:SF0">
    <property type="entry name" value="SIN3A, ISOFORM G"/>
    <property type="match status" value="1"/>
</dbReference>
<dbReference type="GO" id="GO:0005634">
    <property type="term" value="C:nucleus"/>
    <property type="evidence" value="ECO:0007669"/>
    <property type="project" value="UniProtKB-SubCell"/>
</dbReference>
<evidence type="ECO:0000256" key="2">
    <source>
        <dbReference type="ARBA" id="ARBA00022491"/>
    </source>
</evidence>
<protein>
    <submittedName>
        <fullName evidence="5">Uncharacterized protein</fullName>
    </submittedName>
</protein>
<comment type="subcellular location">
    <subcellularLocation>
        <location evidence="1 4">Nucleus</location>
    </subcellularLocation>
</comment>
<dbReference type="Pfam" id="PF02671">
    <property type="entry name" value="PAH"/>
    <property type="match status" value="2"/>
</dbReference>
<dbReference type="FunFam" id="1.20.1160.11:FF:000001">
    <property type="entry name" value="Paired amphipathic helix protein Sin3"/>
    <property type="match status" value="1"/>
</dbReference>
<evidence type="ECO:0000313" key="5">
    <source>
        <dbReference type="EMBL" id="KAL3396163.1"/>
    </source>
</evidence>
<dbReference type="PROSITE" id="PS51477">
    <property type="entry name" value="PAH"/>
    <property type="match status" value="2"/>
</dbReference>
<accession>A0ABD2WT31</accession>
<keyword evidence="6" id="KW-1185">Reference proteome</keyword>
<dbReference type="InterPro" id="IPR039774">
    <property type="entry name" value="Sin3-like"/>
</dbReference>
<keyword evidence="2" id="KW-0678">Repressor</keyword>
<evidence type="ECO:0000256" key="1">
    <source>
        <dbReference type="ARBA" id="ARBA00004123"/>
    </source>
</evidence>
<sequence length="218" mass="25438">MNKEEAAQQNKEEIDNALLYAYQVKAKLRDNPKLYENFLIMMKYYESGEIDQLEVFRRIGHIFQEHPELIVGFNQVLTPGFTIQVQTNDQGCAVRVSLCMSISPPTIMPKEDVEMSVDSTSSPNEAVVSQSSDFGSRMERRSFDNALSYLDEVKYQFEDQPWVYDEFLSLMRKFNMQELDTRGIMRRLRKLFHGHRELIVGLNQFLPPGYKLETNDDD</sequence>
<dbReference type="PANTHER" id="PTHR12346">
    <property type="entry name" value="SIN3B-RELATED"/>
    <property type="match status" value="1"/>
</dbReference>
<evidence type="ECO:0000256" key="3">
    <source>
        <dbReference type="ARBA" id="ARBA00023242"/>
    </source>
</evidence>
<proteinExistence type="predicted"/>
<dbReference type="AlphaFoldDB" id="A0ABD2WT31"/>
<dbReference type="EMBL" id="JBJJXI010000074">
    <property type="protein sequence ID" value="KAL3396163.1"/>
    <property type="molecule type" value="Genomic_DNA"/>
</dbReference>
<evidence type="ECO:0000313" key="6">
    <source>
        <dbReference type="Proteomes" id="UP001627154"/>
    </source>
</evidence>
<evidence type="ECO:0000256" key="4">
    <source>
        <dbReference type="PROSITE-ProRule" id="PRU00810"/>
    </source>
</evidence>
<reference evidence="5 6" key="1">
    <citation type="journal article" date="2024" name="bioRxiv">
        <title>A reference genome for Trichogramma kaykai: A tiny desert-dwelling parasitoid wasp with competing sex-ratio distorters.</title>
        <authorList>
            <person name="Culotta J."/>
            <person name="Lindsey A.R."/>
        </authorList>
    </citation>
    <scope>NUCLEOTIDE SEQUENCE [LARGE SCALE GENOMIC DNA]</scope>
    <source>
        <strain evidence="5 6">KSX58</strain>
    </source>
</reference>
<dbReference type="SUPFAM" id="SSF47762">
    <property type="entry name" value="PAH2 domain"/>
    <property type="match status" value="2"/>
</dbReference>
<organism evidence="5 6">
    <name type="scientific">Trichogramma kaykai</name>
    <dbReference type="NCBI Taxonomy" id="54128"/>
    <lineage>
        <taxon>Eukaryota</taxon>
        <taxon>Metazoa</taxon>
        <taxon>Ecdysozoa</taxon>
        <taxon>Arthropoda</taxon>
        <taxon>Hexapoda</taxon>
        <taxon>Insecta</taxon>
        <taxon>Pterygota</taxon>
        <taxon>Neoptera</taxon>
        <taxon>Endopterygota</taxon>
        <taxon>Hymenoptera</taxon>
        <taxon>Apocrita</taxon>
        <taxon>Proctotrupomorpha</taxon>
        <taxon>Chalcidoidea</taxon>
        <taxon>Trichogrammatidae</taxon>
        <taxon>Trichogramma</taxon>
    </lineage>
</organism>
<gene>
    <name evidence="5" type="ORF">TKK_010027</name>
</gene>
<dbReference type="Gene3D" id="1.20.1160.11">
    <property type="entry name" value="Paired amphipathic helix"/>
    <property type="match status" value="2"/>
</dbReference>
<keyword evidence="3 4" id="KW-0539">Nucleus</keyword>
<comment type="caution">
    <text evidence="5">The sequence shown here is derived from an EMBL/GenBank/DDBJ whole genome shotgun (WGS) entry which is preliminary data.</text>
</comment>